<proteinExistence type="inferred from homology"/>
<evidence type="ECO:0000256" key="2">
    <source>
        <dbReference type="ARBA" id="ARBA00022643"/>
    </source>
</evidence>
<dbReference type="GO" id="GO:0016705">
    <property type="term" value="F:oxidoreductase activity, acting on paired donors, with incorporation or reduction of molecular oxygen"/>
    <property type="evidence" value="ECO:0007669"/>
    <property type="project" value="InterPro"/>
</dbReference>
<protein>
    <submittedName>
        <fullName evidence="8">FMN-dependent oxidoreductase, nitrilotriacetate monooxygenase family</fullName>
    </submittedName>
</protein>
<keyword evidence="9" id="KW-1185">Reference proteome</keyword>
<dbReference type="Pfam" id="PF00296">
    <property type="entry name" value="Bac_luciferase"/>
    <property type="match status" value="1"/>
</dbReference>
<evidence type="ECO:0000313" key="9">
    <source>
        <dbReference type="Proteomes" id="UP000183561"/>
    </source>
</evidence>
<dbReference type="Proteomes" id="UP000183561">
    <property type="component" value="Unassembled WGS sequence"/>
</dbReference>
<dbReference type="InterPro" id="IPR011251">
    <property type="entry name" value="Luciferase-like_dom"/>
</dbReference>
<dbReference type="InterPro" id="IPR016215">
    <property type="entry name" value="NTA_MOA"/>
</dbReference>
<comment type="similarity">
    <text evidence="5">Belongs to the NtaA/SnaA/DszA monooxygenase family.</text>
</comment>
<dbReference type="Gene3D" id="3.20.20.30">
    <property type="entry name" value="Luciferase-like domain"/>
    <property type="match status" value="1"/>
</dbReference>
<reference evidence="9" key="1">
    <citation type="submission" date="2016-10" db="EMBL/GenBank/DDBJ databases">
        <authorList>
            <person name="Varghese N."/>
            <person name="Submissions S."/>
        </authorList>
    </citation>
    <scope>NUCLEOTIDE SEQUENCE [LARGE SCALE GENOMIC DNA]</scope>
    <source>
        <strain evidence="9">DSM 44498</strain>
    </source>
</reference>
<evidence type="ECO:0000256" key="6">
    <source>
        <dbReference type="PIRSR" id="PIRSR000337-1"/>
    </source>
</evidence>
<evidence type="ECO:0000256" key="3">
    <source>
        <dbReference type="ARBA" id="ARBA00023002"/>
    </source>
</evidence>
<gene>
    <name evidence="8" type="ORF">SAMN04490239_8849</name>
</gene>
<dbReference type="PIRSF" id="PIRSF000337">
    <property type="entry name" value="NTA_MOA"/>
    <property type="match status" value="1"/>
</dbReference>
<keyword evidence="1 6" id="KW-0285">Flavoprotein</keyword>
<feature type="binding site" evidence="6">
    <location>
        <position position="60"/>
    </location>
    <ligand>
        <name>FMN</name>
        <dbReference type="ChEBI" id="CHEBI:58210"/>
    </ligand>
</feature>
<keyword evidence="2 6" id="KW-0288">FMN</keyword>
<sequence length="443" mass="48869">MTTAGRRPLILNAGINSTGYSAKSWRAEGRPWDRFLDYGHYLEAAEIAHSGALDALFISDHPALQRDTTSRPIHSFDPLVLFSALTANVPDIGFLLTASTGYNSPYNLARRLATLDHISGGRVVWNAVTSFNPDVAANFGRDSLPDRDERYRRANEFITVVKRLWSSWDVRAEGFPRADGALWDDDSARRIAHAGEFFHVQGPLNVPLGPQGYPLIAQAGGSEQGIDFAGRHADLIYAPLLSIGAARDYTSDVRERALAHGRDPQSIRFVPGLVPVIAETKAEARSLHERLNGHDGEESLIGALVRRLSPALDGLAAHDVVDPERLAPVPGQRGPVGFTRAFYDVARSERITLRDLARRSEGGHRLVIGTPDDVAADLLEWWDSGVVDGFTLQLPVLPDDLRLFVDEVVPRLVRAGARLDHYPRRTLRERFDLPLAENTPQLT</sequence>
<accession>A0A1H5BTV5</accession>
<dbReference type="CDD" id="cd01095">
    <property type="entry name" value="Nitrilotriacetate_monoxgenase"/>
    <property type="match status" value="1"/>
</dbReference>
<keyword evidence="3" id="KW-0560">Oxidoreductase</keyword>
<feature type="binding site" evidence="6">
    <location>
        <position position="97"/>
    </location>
    <ligand>
        <name>FMN</name>
        <dbReference type="ChEBI" id="CHEBI:58210"/>
    </ligand>
</feature>
<dbReference type="NCBIfam" id="TIGR03860">
    <property type="entry name" value="FMN_nitrolo"/>
    <property type="match status" value="1"/>
</dbReference>
<dbReference type="RefSeq" id="WP_072941295.1">
    <property type="nucleotide sequence ID" value="NZ_FNSV01000005.1"/>
</dbReference>
<organism evidence="8 9">
    <name type="scientific">Rhodococcus koreensis</name>
    <dbReference type="NCBI Taxonomy" id="99653"/>
    <lineage>
        <taxon>Bacteria</taxon>
        <taxon>Bacillati</taxon>
        <taxon>Actinomycetota</taxon>
        <taxon>Actinomycetes</taxon>
        <taxon>Mycobacteriales</taxon>
        <taxon>Nocardiaceae</taxon>
        <taxon>Rhodococcus</taxon>
    </lineage>
</organism>
<dbReference type="EMBL" id="FNSV01000005">
    <property type="protein sequence ID" value="SED57835.1"/>
    <property type="molecule type" value="Genomic_DNA"/>
</dbReference>
<evidence type="ECO:0000256" key="1">
    <source>
        <dbReference type="ARBA" id="ARBA00022630"/>
    </source>
</evidence>
<dbReference type="PANTHER" id="PTHR30011:SF16">
    <property type="entry name" value="C2H2 FINGER DOMAIN TRANSCRIPTION FACTOR (EUROFUNG)-RELATED"/>
    <property type="match status" value="1"/>
</dbReference>
<feature type="domain" description="Luciferase-like" evidence="7">
    <location>
        <begin position="37"/>
        <end position="386"/>
    </location>
</feature>
<keyword evidence="4 8" id="KW-0503">Monooxygenase</keyword>
<feature type="binding site" evidence="6">
    <location>
        <position position="151"/>
    </location>
    <ligand>
        <name>FMN</name>
        <dbReference type="ChEBI" id="CHEBI:58210"/>
    </ligand>
</feature>
<name>A0A1H5BTV5_9NOCA</name>
<dbReference type="PANTHER" id="PTHR30011">
    <property type="entry name" value="ALKANESULFONATE MONOOXYGENASE-RELATED"/>
    <property type="match status" value="1"/>
</dbReference>
<evidence type="ECO:0000256" key="5">
    <source>
        <dbReference type="ARBA" id="ARBA00033748"/>
    </source>
</evidence>
<evidence type="ECO:0000256" key="4">
    <source>
        <dbReference type="ARBA" id="ARBA00023033"/>
    </source>
</evidence>
<dbReference type="InterPro" id="IPR051260">
    <property type="entry name" value="Diverse_substr_monoxygenases"/>
</dbReference>
<dbReference type="GO" id="GO:0004497">
    <property type="term" value="F:monooxygenase activity"/>
    <property type="evidence" value="ECO:0007669"/>
    <property type="project" value="UniProtKB-KW"/>
</dbReference>
<feature type="binding site" evidence="6">
    <location>
        <position position="222"/>
    </location>
    <ligand>
        <name>FMN</name>
        <dbReference type="ChEBI" id="CHEBI:58210"/>
    </ligand>
</feature>
<dbReference type="AlphaFoldDB" id="A0A1H5BTV5"/>
<evidence type="ECO:0000259" key="7">
    <source>
        <dbReference type="Pfam" id="PF00296"/>
    </source>
</evidence>
<evidence type="ECO:0000313" key="8">
    <source>
        <dbReference type="EMBL" id="SED57835.1"/>
    </source>
</evidence>
<dbReference type="InterPro" id="IPR036661">
    <property type="entry name" value="Luciferase-like_sf"/>
</dbReference>
<dbReference type="SUPFAM" id="SSF51679">
    <property type="entry name" value="Bacterial luciferase-like"/>
    <property type="match status" value="1"/>
</dbReference>